<name>A0A9Q4KQ53_9BACT</name>
<evidence type="ECO:0000256" key="1">
    <source>
        <dbReference type="SAM" id="Coils"/>
    </source>
</evidence>
<evidence type="ECO:0000313" key="2">
    <source>
        <dbReference type="EMBL" id="MCZ6161939.1"/>
    </source>
</evidence>
<dbReference type="RefSeq" id="WP_269480251.1">
    <property type="nucleotide sequence ID" value="NZ_JAPXGP010000004.1"/>
</dbReference>
<protein>
    <submittedName>
        <fullName evidence="2">DUF2213 domain-containing protein</fullName>
    </submittedName>
</protein>
<gene>
    <name evidence="2" type="ORF">O6B92_06270</name>
</gene>
<comment type="caution">
    <text evidence="2">The sequence shown here is derived from an EMBL/GenBank/DDBJ whole genome shotgun (WGS) entry which is preliminary data.</text>
</comment>
<evidence type="ECO:0000313" key="3">
    <source>
        <dbReference type="Proteomes" id="UP001075461"/>
    </source>
</evidence>
<dbReference type="Pfam" id="PF09979">
    <property type="entry name" value="DUF2213"/>
    <property type="match status" value="1"/>
</dbReference>
<dbReference type="EMBL" id="JAPXGP010000004">
    <property type="protein sequence ID" value="MCZ6161939.1"/>
    <property type="molecule type" value="Genomic_DNA"/>
</dbReference>
<reference evidence="2" key="1">
    <citation type="submission" date="2022-12" db="EMBL/GenBank/DDBJ databases">
        <title>Species Delineation and Comparative Genomics within the Campylobacter ureolyticus Complex.</title>
        <authorList>
            <person name="Maki J."/>
            <person name="Howard M."/>
            <person name="Connelly S."/>
            <person name="Hardy D.J."/>
            <person name="Cameron A."/>
        </authorList>
    </citation>
    <scope>NUCLEOTIDE SEQUENCE</scope>
    <source>
        <strain evidence="2">URMC_786</strain>
    </source>
</reference>
<feature type="coiled-coil region" evidence="1">
    <location>
        <begin position="182"/>
        <end position="275"/>
    </location>
</feature>
<dbReference type="InterPro" id="IPR016913">
    <property type="entry name" value="UCP029215"/>
</dbReference>
<dbReference type="PIRSF" id="PIRSF029215">
    <property type="entry name" value="UCP029215"/>
    <property type="match status" value="1"/>
</dbReference>
<proteinExistence type="predicted"/>
<organism evidence="2 3">
    <name type="scientific">Campylobacter ureolyticus</name>
    <dbReference type="NCBI Taxonomy" id="827"/>
    <lineage>
        <taxon>Bacteria</taxon>
        <taxon>Pseudomonadati</taxon>
        <taxon>Campylobacterota</taxon>
        <taxon>Epsilonproteobacteria</taxon>
        <taxon>Campylobacterales</taxon>
        <taxon>Campylobacteraceae</taxon>
        <taxon>Campylobacter</taxon>
    </lineage>
</organism>
<dbReference type="Proteomes" id="UP001075461">
    <property type="component" value="Unassembled WGS sequence"/>
</dbReference>
<accession>A0A9Q4KQ53</accession>
<keyword evidence="1" id="KW-0175">Coiled coil</keyword>
<dbReference type="AlphaFoldDB" id="A0A9Q4KQ53"/>
<sequence length="361" mass="41017">MKINENGYLVTKVNMASLEPMEYLGQEIGKEANKVYTVYRKEEELFNDETIKSFEGKPITLTHPEDIVNASNWKDEAIGHIQNVRREGKFLVADAYINDEIAISIIKNHGIKEVSLGYESKLVEEGGKIYQTNIKGNHLAVVSEGRAGKECKLNDKKNNERIKLMNKFKELLLKLKDSEPENEENKEIVKTLEEALAENEALKAENERLKAEIQELKKKDETTTVADEETVSVEESQDDEVKRLKAENEELKKLVEELKAKIKELEDEKDLTSAVTDAKTYFSKVKISDSKNARSVYTAVLVDSGFEMDDLKKLSDSEIRAMYLGLKANAVTKDNALRNYNSLFDSKPQKLDLNKKFGGKK</sequence>